<keyword evidence="3" id="KW-1185">Reference proteome</keyword>
<dbReference type="Proteomes" id="UP000078046">
    <property type="component" value="Unassembled WGS sequence"/>
</dbReference>
<name>A0A177AW03_9BILA</name>
<dbReference type="AlphaFoldDB" id="A0A177AW03"/>
<dbReference type="SMART" id="SM00950">
    <property type="entry name" value="Piwi"/>
    <property type="match status" value="1"/>
</dbReference>
<dbReference type="PANTHER" id="PTHR22891">
    <property type="entry name" value="EUKARYOTIC TRANSLATION INITIATION FACTOR 2C"/>
    <property type="match status" value="1"/>
</dbReference>
<gene>
    <name evidence="2" type="ORF">A3Q56_06088</name>
</gene>
<dbReference type="EMBL" id="LWCA01001007">
    <property type="protein sequence ID" value="OAF66197.1"/>
    <property type="molecule type" value="Genomic_DNA"/>
</dbReference>
<dbReference type="Gene3D" id="3.30.420.10">
    <property type="entry name" value="Ribonuclease H-like superfamily/Ribonuclease H"/>
    <property type="match status" value="1"/>
</dbReference>
<dbReference type="Pfam" id="PF02171">
    <property type="entry name" value="Piwi"/>
    <property type="match status" value="1"/>
</dbReference>
<comment type="caution">
    <text evidence="2">The sequence shown here is derived from an EMBL/GenBank/DDBJ whole genome shotgun (WGS) entry which is preliminary data.</text>
</comment>
<feature type="domain" description="Piwi" evidence="1">
    <location>
        <begin position="1"/>
        <end position="223"/>
    </location>
</feature>
<dbReference type="GO" id="GO:0003676">
    <property type="term" value="F:nucleic acid binding"/>
    <property type="evidence" value="ECO:0007669"/>
    <property type="project" value="InterPro"/>
</dbReference>
<dbReference type="InterPro" id="IPR003165">
    <property type="entry name" value="Piwi"/>
</dbReference>
<accession>A0A177AW03</accession>
<dbReference type="InterPro" id="IPR036397">
    <property type="entry name" value="RNaseH_sf"/>
</dbReference>
<evidence type="ECO:0000313" key="3">
    <source>
        <dbReference type="Proteomes" id="UP000078046"/>
    </source>
</evidence>
<evidence type="ECO:0000313" key="2">
    <source>
        <dbReference type="EMBL" id="OAF66197.1"/>
    </source>
</evidence>
<sequence>MFIGADVTHPSGNFDPNAKSFAAVVASIDNFPNAYAARSSSQTGRMEVVIDLQSMVKSQLQLYRTNNKKMPQRIFYYRDGVGEGQFQAILNDELPAIRNACRDVDKKSSPTISIIVVQKRHHTRMFSIDNPMKNVSCGTIIDTDIIHPKEYDFFMVSSEGIKGTSRPAHYHVLLDENNMSAKMLQRLTYNLCFTFVRATRSVSIPAPVYYAHLVAFRARHLIKDCNPENIPNLIKINKILQNKMYYV</sequence>
<dbReference type="SUPFAM" id="SSF53098">
    <property type="entry name" value="Ribonuclease H-like"/>
    <property type="match status" value="1"/>
</dbReference>
<dbReference type="OrthoDB" id="10252740at2759"/>
<organism evidence="2 3">
    <name type="scientific">Intoshia linei</name>
    <dbReference type="NCBI Taxonomy" id="1819745"/>
    <lineage>
        <taxon>Eukaryota</taxon>
        <taxon>Metazoa</taxon>
        <taxon>Spiralia</taxon>
        <taxon>Lophotrochozoa</taxon>
        <taxon>Mesozoa</taxon>
        <taxon>Orthonectida</taxon>
        <taxon>Rhopaluridae</taxon>
        <taxon>Intoshia</taxon>
    </lineage>
</organism>
<proteinExistence type="predicted"/>
<protein>
    <recommendedName>
        <fullName evidence="1">Piwi domain-containing protein</fullName>
    </recommendedName>
</protein>
<reference evidence="2 3" key="1">
    <citation type="submission" date="2016-04" db="EMBL/GenBank/DDBJ databases">
        <title>The genome of Intoshia linei affirms orthonectids as highly simplified spiralians.</title>
        <authorList>
            <person name="Mikhailov K.V."/>
            <person name="Slusarev G.S."/>
            <person name="Nikitin M.A."/>
            <person name="Logacheva M.D."/>
            <person name="Penin A."/>
            <person name="Aleoshin V."/>
            <person name="Panchin Y.V."/>
        </authorList>
    </citation>
    <scope>NUCLEOTIDE SEQUENCE [LARGE SCALE GENOMIC DNA]</scope>
    <source>
        <strain evidence="2">Intl2013</strain>
        <tissue evidence="2">Whole animal</tissue>
    </source>
</reference>
<dbReference type="PROSITE" id="PS50822">
    <property type="entry name" value="PIWI"/>
    <property type="match status" value="1"/>
</dbReference>
<dbReference type="InterPro" id="IPR012337">
    <property type="entry name" value="RNaseH-like_sf"/>
</dbReference>
<evidence type="ECO:0000259" key="1">
    <source>
        <dbReference type="PROSITE" id="PS50822"/>
    </source>
</evidence>